<organism evidence="1 2">
    <name type="scientific">Trichinella spiralis</name>
    <name type="common">Trichina worm</name>
    <dbReference type="NCBI Taxonomy" id="6334"/>
    <lineage>
        <taxon>Eukaryota</taxon>
        <taxon>Metazoa</taxon>
        <taxon>Ecdysozoa</taxon>
        <taxon>Nematoda</taxon>
        <taxon>Enoplea</taxon>
        <taxon>Dorylaimia</taxon>
        <taxon>Trichinellida</taxon>
        <taxon>Trichinellidae</taxon>
        <taxon>Trichinella</taxon>
    </lineage>
</organism>
<gene>
    <name evidence="1" type="ORF">T01_13337</name>
</gene>
<dbReference type="InParanoid" id="A0A0V1BE05"/>
<reference evidence="1 2" key="1">
    <citation type="submission" date="2015-01" db="EMBL/GenBank/DDBJ databases">
        <title>Evolution of Trichinella species and genotypes.</title>
        <authorList>
            <person name="Korhonen P.K."/>
            <person name="Edoardo P."/>
            <person name="Giuseppe L.R."/>
            <person name="Gasser R.B."/>
        </authorList>
    </citation>
    <scope>NUCLEOTIDE SEQUENCE [LARGE SCALE GENOMIC DNA]</scope>
    <source>
        <strain evidence="1">ISS3</strain>
    </source>
</reference>
<evidence type="ECO:0000313" key="1">
    <source>
        <dbReference type="EMBL" id="KRY34899.1"/>
    </source>
</evidence>
<accession>A0A0V1BE05</accession>
<proteinExistence type="predicted"/>
<evidence type="ECO:0000313" key="2">
    <source>
        <dbReference type="Proteomes" id="UP000054776"/>
    </source>
</evidence>
<keyword evidence="2" id="KW-1185">Reference proteome</keyword>
<dbReference type="EMBL" id="JYDH01000060">
    <property type="protein sequence ID" value="KRY34899.1"/>
    <property type="molecule type" value="Genomic_DNA"/>
</dbReference>
<dbReference type="AlphaFoldDB" id="A0A0V1BE05"/>
<sequence>MKCTYLGMVETIAVDFLILSNLWLTRKPIQFLFLCFHCSQRVASYYEPVRRVSFDASHPVAPSQAACQSCNHFCETLSSTFDKYMHNLDNPCSRGDSNAQ</sequence>
<name>A0A0V1BE05_TRISP</name>
<dbReference type="Proteomes" id="UP000054776">
    <property type="component" value="Unassembled WGS sequence"/>
</dbReference>
<comment type="caution">
    <text evidence="1">The sequence shown here is derived from an EMBL/GenBank/DDBJ whole genome shotgun (WGS) entry which is preliminary data.</text>
</comment>
<protein>
    <submittedName>
        <fullName evidence="1">Uncharacterized protein</fullName>
    </submittedName>
</protein>